<keyword evidence="2" id="KW-1185">Reference proteome</keyword>
<protein>
    <submittedName>
        <fullName evidence="1">Uncharacterized protein</fullName>
    </submittedName>
</protein>
<dbReference type="EMBL" id="MU117963">
    <property type="protein sequence ID" value="KAF9653640.1"/>
    <property type="molecule type" value="Genomic_DNA"/>
</dbReference>
<dbReference type="Proteomes" id="UP000886501">
    <property type="component" value="Unassembled WGS sequence"/>
</dbReference>
<proteinExistence type="predicted"/>
<name>A0ACB6ZW68_THEGA</name>
<gene>
    <name evidence="1" type="ORF">BDM02DRAFT_3182648</name>
</gene>
<evidence type="ECO:0000313" key="1">
    <source>
        <dbReference type="EMBL" id="KAF9653640.1"/>
    </source>
</evidence>
<organism evidence="1 2">
    <name type="scientific">Thelephora ganbajun</name>
    <name type="common">Ganba fungus</name>
    <dbReference type="NCBI Taxonomy" id="370292"/>
    <lineage>
        <taxon>Eukaryota</taxon>
        <taxon>Fungi</taxon>
        <taxon>Dikarya</taxon>
        <taxon>Basidiomycota</taxon>
        <taxon>Agaricomycotina</taxon>
        <taxon>Agaricomycetes</taxon>
        <taxon>Thelephorales</taxon>
        <taxon>Thelephoraceae</taxon>
        <taxon>Thelephora</taxon>
    </lineage>
</organism>
<sequence>MDDSDFGFGIVYLIENAQQFWSELEDILHLPTDPTLSHLDSTLKRFTSFCASYHEQYLQTSMQLEHACGLLLQSELFTFHSERMCDNIVDQVQKATDPHLQLILYNVLLSYGRKKTNFLRTHKRWHPLIPLLIDNISVDSDPGVQDTDASGLYWSRGVVIPIEAKIRALSVRLLYEVCRVQKFSYTDLRIFTDSFVDSLFDLVEQTREMEDETFNYSVIKLIVALNEQFMVALLPTNIPNKDKDSADDKPRYENRVVYVLMRRLGSSRTFGENLIFMLNRAGRSPEDLCMQLLVLKLLYILFTTQGTSEYFYTNDLCVLVDVFLREVVDLDEDSESLRHTYLRVLHPLLTRTQLRSTPYKRSQIMLALESIVGNAKIRDINPTTKRLVERCLGGDWCVQLRKTTPIPSTPVVDLMREDDAVPAATSDNRLLGPGHTRQKSLKSARSVENFRPPADDRRGNAVRKASTDSSNSLPNVAVGSNNSSRHDRGRSDSNDTPPTQDHPPASHPVRTDSMGIYEINSPQTFRSETNPDSLSVPPWAIPSPSGRRSAPPVPPPVKRRKPPAVPAHRSPRLNGVNGGGKNMATIGPSITSSPLAQNF</sequence>
<evidence type="ECO:0000313" key="2">
    <source>
        <dbReference type="Proteomes" id="UP000886501"/>
    </source>
</evidence>
<reference evidence="1" key="1">
    <citation type="submission" date="2019-10" db="EMBL/GenBank/DDBJ databases">
        <authorList>
            <consortium name="DOE Joint Genome Institute"/>
            <person name="Kuo A."/>
            <person name="Miyauchi S."/>
            <person name="Kiss E."/>
            <person name="Drula E."/>
            <person name="Kohler A."/>
            <person name="Sanchez-Garcia M."/>
            <person name="Andreopoulos B."/>
            <person name="Barry K.W."/>
            <person name="Bonito G."/>
            <person name="Buee M."/>
            <person name="Carver A."/>
            <person name="Chen C."/>
            <person name="Cichocki N."/>
            <person name="Clum A."/>
            <person name="Culley D."/>
            <person name="Crous P.W."/>
            <person name="Fauchery L."/>
            <person name="Girlanda M."/>
            <person name="Hayes R."/>
            <person name="Keri Z."/>
            <person name="Labutti K."/>
            <person name="Lipzen A."/>
            <person name="Lombard V."/>
            <person name="Magnuson J."/>
            <person name="Maillard F."/>
            <person name="Morin E."/>
            <person name="Murat C."/>
            <person name="Nolan M."/>
            <person name="Ohm R."/>
            <person name="Pangilinan J."/>
            <person name="Pereira M."/>
            <person name="Perotto S."/>
            <person name="Peter M."/>
            <person name="Riley R."/>
            <person name="Sitrit Y."/>
            <person name="Stielow B."/>
            <person name="Szollosi G."/>
            <person name="Zifcakova L."/>
            <person name="Stursova M."/>
            <person name="Spatafora J.W."/>
            <person name="Tedersoo L."/>
            <person name="Vaario L.-M."/>
            <person name="Yamada A."/>
            <person name="Yan M."/>
            <person name="Wang P."/>
            <person name="Xu J."/>
            <person name="Bruns T."/>
            <person name="Baldrian P."/>
            <person name="Vilgalys R."/>
            <person name="Henrissat B."/>
            <person name="Grigoriev I.V."/>
            <person name="Hibbett D."/>
            <person name="Nagy L.G."/>
            <person name="Martin F.M."/>
        </authorList>
    </citation>
    <scope>NUCLEOTIDE SEQUENCE</scope>
    <source>
        <strain evidence="1">P2</strain>
    </source>
</reference>
<comment type="caution">
    <text evidence="1">The sequence shown here is derived from an EMBL/GenBank/DDBJ whole genome shotgun (WGS) entry which is preliminary data.</text>
</comment>
<accession>A0ACB6ZW68</accession>
<reference evidence="1" key="2">
    <citation type="journal article" date="2020" name="Nat. Commun.">
        <title>Large-scale genome sequencing of mycorrhizal fungi provides insights into the early evolution of symbiotic traits.</title>
        <authorList>
            <person name="Miyauchi S."/>
            <person name="Kiss E."/>
            <person name="Kuo A."/>
            <person name="Drula E."/>
            <person name="Kohler A."/>
            <person name="Sanchez-Garcia M."/>
            <person name="Morin E."/>
            <person name="Andreopoulos B."/>
            <person name="Barry K.W."/>
            <person name="Bonito G."/>
            <person name="Buee M."/>
            <person name="Carver A."/>
            <person name="Chen C."/>
            <person name="Cichocki N."/>
            <person name="Clum A."/>
            <person name="Culley D."/>
            <person name="Crous P.W."/>
            <person name="Fauchery L."/>
            <person name="Girlanda M."/>
            <person name="Hayes R.D."/>
            <person name="Keri Z."/>
            <person name="LaButti K."/>
            <person name="Lipzen A."/>
            <person name="Lombard V."/>
            <person name="Magnuson J."/>
            <person name="Maillard F."/>
            <person name="Murat C."/>
            <person name="Nolan M."/>
            <person name="Ohm R.A."/>
            <person name="Pangilinan J."/>
            <person name="Pereira M.F."/>
            <person name="Perotto S."/>
            <person name="Peter M."/>
            <person name="Pfister S."/>
            <person name="Riley R."/>
            <person name="Sitrit Y."/>
            <person name="Stielow J.B."/>
            <person name="Szollosi G."/>
            <person name="Zifcakova L."/>
            <person name="Stursova M."/>
            <person name="Spatafora J.W."/>
            <person name="Tedersoo L."/>
            <person name="Vaario L.M."/>
            <person name="Yamada A."/>
            <person name="Yan M."/>
            <person name="Wang P."/>
            <person name="Xu J."/>
            <person name="Bruns T."/>
            <person name="Baldrian P."/>
            <person name="Vilgalys R."/>
            <person name="Dunand C."/>
            <person name="Henrissat B."/>
            <person name="Grigoriev I.V."/>
            <person name="Hibbett D."/>
            <person name="Nagy L.G."/>
            <person name="Martin F.M."/>
        </authorList>
    </citation>
    <scope>NUCLEOTIDE SEQUENCE</scope>
    <source>
        <strain evidence="1">P2</strain>
    </source>
</reference>